<feature type="transmembrane region" description="Helical" evidence="3">
    <location>
        <begin position="62"/>
        <end position="80"/>
    </location>
</feature>
<dbReference type="KEGG" id="csr:Cspa_c16940"/>
<evidence type="ECO:0000256" key="1">
    <source>
        <dbReference type="ARBA" id="ARBA00005801"/>
    </source>
</evidence>
<evidence type="ECO:0000259" key="4">
    <source>
        <dbReference type="Pfam" id="PF01478"/>
    </source>
</evidence>
<feature type="transmembrane region" description="Helical" evidence="3">
    <location>
        <begin position="86"/>
        <end position="107"/>
    </location>
</feature>
<reference evidence="5 6" key="1">
    <citation type="submission" date="2013-02" db="EMBL/GenBank/DDBJ databases">
        <title>Genome sequence of Clostridium saccharoperbutylacetonicum N1-4(HMT).</title>
        <authorList>
            <person name="Poehlein A."/>
            <person name="Daniel R."/>
        </authorList>
    </citation>
    <scope>NUCLEOTIDE SEQUENCE [LARGE SCALE GENOMIC DNA]</scope>
    <source>
        <strain evidence="6">N1-4(HMT)</strain>
    </source>
</reference>
<feature type="transmembrane region" description="Helical" evidence="3">
    <location>
        <begin position="163"/>
        <end position="186"/>
    </location>
</feature>
<name>M1MC08_9CLOT</name>
<dbReference type="HOGENOM" id="CLU_057101_8_0_9"/>
<gene>
    <name evidence="5" type="primary">pulO</name>
    <name evidence="5" type="ORF">Cspa_c16940</name>
</gene>
<protein>
    <submittedName>
        <fullName evidence="5">Type II secretory pathway, prepilin signal peptidase PulO</fullName>
    </submittedName>
</protein>
<dbReference type="PATRIC" id="fig|931276.5.peg.1666"/>
<dbReference type="Proteomes" id="UP000011728">
    <property type="component" value="Chromosome"/>
</dbReference>
<evidence type="ECO:0000313" key="5">
    <source>
        <dbReference type="EMBL" id="AGF55464.1"/>
    </source>
</evidence>
<dbReference type="InterPro" id="IPR000045">
    <property type="entry name" value="Prepilin_IV_endopep_pep"/>
</dbReference>
<dbReference type="eggNOG" id="COG1989">
    <property type="taxonomic scope" value="Bacteria"/>
</dbReference>
<dbReference type="InterPro" id="IPR050882">
    <property type="entry name" value="Prepilin_peptidase/N-MTase"/>
</dbReference>
<dbReference type="GO" id="GO:0006465">
    <property type="term" value="P:signal peptide processing"/>
    <property type="evidence" value="ECO:0007669"/>
    <property type="project" value="TreeGrafter"/>
</dbReference>
<comment type="similarity">
    <text evidence="1 2">Belongs to the peptidase A24 family.</text>
</comment>
<feature type="transmembrane region" description="Helical" evidence="3">
    <location>
        <begin position="128"/>
        <end position="151"/>
    </location>
</feature>
<keyword evidence="3" id="KW-1133">Transmembrane helix</keyword>
<evidence type="ECO:0000256" key="3">
    <source>
        <dbReference type="SAM" id="Phobius"/>
    </source>
</evidence>
<dbReference type="Pfam" id="PF01478">
    <property type="entry name" value="Peptidase_A24"/>
    <property type="match status" value="1"/>
</dbReference>
<feature type="domain" description="Prepilin type IV endopeptidase peptidase" evidence="4">
    <location>
        <begin position="43"/>
        <end position="147"/>
    </location>
</feature>
<sequence length="188" mass="20623">MNILFLKKKAFTKLNCLIMVINIIIYVLIYNLYGITPRFIQMIFLTSILSVISAIDLKLNIIPNKLVCLILIFGIVFNILNETITLGNMIVGFFVISLPLLIISIVLKGSMGGGDIKLMAAAGAFLGWKHIVVAFFIASVIGSLISIILIISNKIKGKDMIPYGPFLSIGILIAGLYGDKIISWYIGI</sequence>
<dbReference type="AlphaFoldDB" id="M1MC08"/>
<dbReference type="Gene3D" id="1.20.120.1220">
    <property type="match status" value="1"/>
</dbReference>
<keyword evidence="3" id="KW-0472">Membrane</keyword>
<dbReference type="OrthoDB" id="9789291at2"/>
<organism evidence="5 6">
    <name type="scientific">Clostridium saccharoperbutylacetonicum N1-4(HMT)</name>
    <dbReference type="NCBI Taxonomy" id="931276"/>
    <lineage>
        <taxon>Bacteria</taxon>
        <taxon>Bacillati</taxon>
        <taxon>Bacillota</taxon>
        <taxon>Clostridia</taxon>
        <taxon>Eubacteriales</taxon>
        <taxon>Clostridiaceae</taxon>
        <taxon>Clostridium</taxon>
    </lineage>
</organism>
<proteinExistence type="inferred from homology"/>
<evidence type="ECO:0000313" key="6">
    <source>
        <dbReference type="Proteomes" id="UP000011728"/>
    </source>
</evidence>
<dbReference type="EMBL" id="CP004121">
    <property type="protein sequence ID" value="AGF55464.1"/>
    <property type="molecule type" value="Genomic_DNA"/>
</dbReference>
<dbReference type="GO" id="GO:0004190">
    <property type="term" value="F:aspartic-type endopeptidase activity"/>
    <property type="evidence" value="ECO:0007669"/>
    <property type="project" value="InterPro"/>
</dbReference>
<accession>M1MC08</accession>
<dbReference type="PRINTS" id="PR00864">
    <property type="entry name" value="PREPILNPTASE"/>
</dbReference>
<dbReference type="PANTHER" id="PTHR30487:SF0">
    <property type="entry name" value="PREPILIN LEADER PEPTIDASE_N-METHYLTRANSFERASE-RELATED"/>
    <property type="match status" value="1"/>
</dbReference>
<dbReference type="InterPro" id="IPR014032">
    <property type="entry name" value="Peptidase_A24A_bac"/>
</dbReference>
<keyword evidence="6" id="KW-1185">Reference proteome</keyword>
<evidence type="ECO:0000256" key="2">
    <source>
        <dbReference type="RuleBase" id="RU003793"/>
    </source>
</evidence>
<feature type="transmembrane region" description="Helical" evidence="3">
    <location>
        <begin position="12"/>
        <end position="33"/>
    </location>
</feature>
<keyword evidence="3" id="KW-0812">Transmembrane</keyword>
<dbReference type="PANTHER" id="PTHR30487">
    <property type="entry name" value="TYPE 4 PREPILIN-LIKE PROTEINS LEADER PEPTIDE-PROCESSING ENZYME"/>
    <property type="match status" value="1"/>
</dbReference>
<dbReference type="RefSeq" id="WP_015391785.1">
    <property type="nucleotide sequence ID" value="NC_020291.1"/>
</dbReference>
<dbReference type="GO" id="GO:0005886">
    <property type="term" value="C:plasma membrane"/>
    <property type="evidence" value="ECO:0007669"/>
    <property type="project" value="TreeGrafter"/>
</dbReference>